<protein>
    <submittedName>
        <fullName evidence="1">Uncharacterized protein</fullName>
    </submittedName>
</protein>
<evidence type="ECO:0000313" key="2">
    <source>
        <dbReference type="Proteomes" id="UP000314294"/>
    </source>
</evidence>
<dbReference type="EMBL" id="SRLO01000689">
    <property type="protein sequence ID" value="TNN48606.1"/>
    <property type="molecule type" value="Genomic_DNA"/>
</dbReference>
<organism evidence="1 2">
    <name type="scientific">Liparis tanakae</name>
    <name type="common">Tanaka's snailfish</name>
    <dbReference type="NCBI Taxonomy" id="230148"/>
    <lineage>
        <taxon>Eukaryota</taxon>
        <taxon>Metazoa</taxon>
        <taxon>Chordata</taxon>
        <taxon>Craniata</taxon>
        <taxon>Vertebrata</taxon>
        <taxon>Euteleostomi</taxon>
        <taxon>Actinopterygii</taxon>
        <taxon>Neopterygii</taxon>
        <taxon>Teleostei</taxon>
        <taxon>Neoteleostei</taxon>
        <taxon>Acanthomorphata</taxon>
        <taxon>Eupercaria</taxon>
        <taxon>Perciformes</taxon>
        <taxon>Cottioidei</taxon>
        <taxon>Cottales</taxon>
        <taxon>Liparidae</taxon>
        <taxon>Liparis</taxon>
    </lineage>
</organism>
<proteinExistence type="predicted"/>
<accession>A0A4Z2G4W2</accession>
<sequence>MSSISARSPRFSTSSSTMRRLSRLASSSTSFRWTLISASRVWGESATWWGVGVHCLPKEQTHKASDQPLNTVEWSVFKEPDASLRRVGVGPTLAKPTPDGPCSCGLGRL</sequence>
<dbReference type="AlphaFoldDB" id="A0A4Z2G4W2"/>
<reference evidence="1 2" key="1">
    <citation type="submission" date="2019-03" db="EMBL/GenBank/DDBJ databases">
        <title>First draft genome of Liparis tanakae, snailfish: a comprehensive survey of snailfish specific genes.</title>
        <authorList>
            <person name="Kim W."/>
            <person name="Song I."/>
            <person name="Jeong J.-H."/>
            <person name="Kim D."/>
            <person name="Kim S."/>
            <person name="Ryu S."/>
            <person name="Song J.Y."/>
            <person name="Lee S.K."/>
        </authorList>
    </citation>
    <scope>NUCLEOTIDE SEQUENCE [LARGE SCALE GENOMIC DNA]</scope>
    <source>
        <tissue evidence="1">Muscle</tissue>
    </source>
</reference>
<name>A0A4Z2G4W2_9TELE</name>
<evidence type="ECO:0000313" key="1">
    <source>
        <dbReference type="EMBL" id="TNN48606.1"/>
    </source>
</evidence>
<comment type="caution">
    <text evidence="1">The sequence shown here is derived from an EMBL/GenBank/DDBJ whole genome shotgun (WGS) entry which is preliminary data.</text>
</comment>
<gene>
    <name evidence="1" type="ORF">EYF80_041193</name>
</gene>
<dbReference type="Proteomes" id="UP000314294">
    <property type="component" value="Unassembled WGS sequence"/>
</dbReference>
<keyword evidence="2" id="KW-1185">Reference proteome</keyword>